<protein>
    <submittedName>
        <fullName evidence="5">Phosphatidylinositol-4-phosphate binding protein</fullName>
    </submittedName>
</protein>
<reference evidence="6" key="1">
    <citation type="submission" date="2017-03" db="EMBL/GenBank/DDBJ databases">
        <title>Phytopthora megakarya and P. palmivora, two closely related causual agents of cacao black pod achieved similar genome size and gene model numbers by different mechanisms.</title>
        <authorList>
            <person name="Ali S."/>
            <person name="Shao J."/>
            <person name="Larry D.J."/>
            <person name="Kronmiller B."/>
            <person name="Shen D."/>
            <person name="Strem M.D."/>
            <person name="Melnick R.L."/>
            <person name="Guiltinan M.J."/>
            <person name="Tyler B.M."/>
            <person name="Meinhardt L.W."/>
            <person name="Bailey B.A."/>
        </authorList>
    </citation>
    <scope>NUCLEOTIDE SEQUENCE [LARGE SCALE GENOMIC DNA]</scope>
    <source>
        <strain evidence="6">zdho120</strain>
    </source>
</reference>
<dbReference type="InterPro" id="IPR013083">
    <property type="entry name" value="Znf_RING/FYVE/PHD"/>
</dbReference>
<dbReference type="SUPFAM" id="SSF57903">
    <property type="entry name" value="FYVE/PHD zinc finger"/>
    <property type="match status" value="1"/>
</dbReference>
<keyword evidence="1" id="KW-0479">Metal-binding</keyword>
<organism evidence="5 6">
    <name type="scientific">Phytophthora megakarya</name>
    <dbReference type="NCBI Taxonomy" id="4795"/>
    <lineage>
        <taxon>Eukaryota</taxon>
        <taxon>Sar</taxon>
        <taxon>Stramenopiles</taxon>
        <taxon>Oomycota</taxon>
        <taxon>Peronosporomycetes</taxon>
        <taxon>Peronosporales</taxon>
        <taxon>Peronosporaceae</taxon>
        <taxon>Phytophthora</taxon>
    </lineage>
</organism>
<sequence>MYRRRHHCRMCGDVVCKTCYVTRSVPASETGRSRKFRGKNTEMVYQTKFCLRCVTELRTIDKHEEERGRVHPLHLETIGA</sequence>
<gene>
    <name evidence="5" type="ORF">PHMEG_00029096</name>
</gene>
<comment type="caution">
    <text evidence="5">The sequence shown here is derived from an EMBL/GenBank/DDBJ whole genome shotgun (WGS) entry which is preliminary data.</text>
</comment>
<dbReference type="EMBL" id="NBNE01008131">
    <property type="protein sequence ID" value="OWY99833.1"/>
    <property type="molecule type" value="Genomic_DNA"/>
</dbReference>
<proteinExistence type="predicted"/>
<keyword evidence="3" id="KW-0862">Zinc</keyword>
<feature type="domain" description="FYVE zinc finger" evidence="4">
    <location>
        <begin position="2"/>
        <end position="58"/>
    </location>
</feature>
<dbReference type="AlphaFoldDB" id="A0A225V433"/>
<evidence type="ECO:0000259" key="4">
    <source>
        <dbReference type="Pfam" id="PF01363"/>
    </source>
</evidence>
<dbReference type="InterPro" id="IPR000306">
    <property type="entry name" value="Znf_FYVE"/>
</dbReference>
<dbReference type="OrthoDB" id="660555at2759"/>
<keyword evidence="6" id="KW-1185">Reference proteome</keyword>
<evidence type="ECO:0000313" key="5">
    <source>
        <dbReference type="EMBL" id="OWY99833.1"/>
    </source>
</evidence>
<evidence type="ECO:0000256" key="2">
    <source>
        <dbReference type="ARBA" id="ARBA00022771"/>
    </source>
</evidence>
<evidence type="ECO:0000313" key="6">
    <source>
        <dbReference type="Proteomes" id="UP000198211"/>
    </source>
</evidence>
<keyword evidence="2" id="KW-0863">Zinc-finger</keyword>
<name>A0A225V433_9STRA</name>
<dbReference type="InterPro" id="IPR011011">
    <property type="entry name" value="Znf_FYVE_PHD"/>
</dbReference>
<dbReference type="Proteomes" id="UP000198211">
    <property type="component" value="Unassembled WGS sequence"/>
</dbReference>
<dbReference type="STRING" id="4795.A0A225V433"/>
<dbReference type="GO" id="GO:0008270">
    <property type="term" value="F:zinc ion binding"/>
    <property type="evidence" value="ECO:0007669"/>
    <property type="project" value="UniProtKB-KW"/>
</dbReference>
<evidence type="ECO:0000256" key="1">
    <source>
        <dbReference type="ARBA" id="ARBA00022723"/>
    </source>
</evidence>
<evidence type="ECO:0000256" key="3">
    <source>
        <dbReference type="ARBA" id="ARBA00022833"/>
    </source>
</evidence>
<dbReference type="Pfam" id="PF01363">
    <property type="entry name" value="FYVE"/>
    <property type="match status" value="1"/>
</dbReference>
<dbReference type="Gene3D" id="3.30.40.10">
    <property type="entry name" value="Zinc/RING finger domain, C3HC4 (zinc finger)"/>
    <property type="match status" value="1"/>
</dbReference>
<accession>A0A225V433</accession>